<dbReference type="GO" id="GO:0004062">
    <property type="term" value="F:aryl sulfotransferase activity"/>
    <property type="evidence" value="ECO:0007669"/>
    <property type="project" value="InterPro"/>
</dbReference>
<keyword evidence="4" id="KW-1185">Reference proteome</keyword>
<feature type="signal peptide" evidence="1">
    <location>
        <begin position="1"/>
        <end position="24"/>
    </location>
</feature>
<gene>
    <name evidence="3" type="ORF">SUTMEG_10500</name>
</gene>
<organism evidence="3 4">
    <name type="scientific">Sutterella megalosphaeroides</name>
    <dbReference type="NCBI Taxonomy" id="2494234"/>
    <lineage>
        <taxon>Bacteria</taxon>
        <taxon>Pseudomonadati</taxon>
        <taxon>Pseudomonadota</taxon>
        <taxon>Betaproteobacteria</taxon>
        <taxon>Burkholderiales</taxon>
        <taxon>Sutterellaceae</taxon>
        <taxon>Sutterella</taxon>
    </lineage>
</organism>
<dbReference type="Proteomes" id="UP000271003">
    <property type="component" value="Chromosome"/>
</dbReference>
<evidence type="ECO:0000313" key="4">
    <source>
        <dbReference type="Proteomes" id="UP000271003"/>
    </source>
</evidence>
<dbReference type="PANTHER" id="PTHR35340:SF10">
    <property type="entry name" value="CYTOPLASMIC PROTEIN"/>
    <property type="match status" value="1"/>
</dbReference>
<evidence type="ECO:0000256" key="1">
    <source>
        <dbReference type="SAM" id="SignalP"/>
    </source>
</evidence>
<dbReference type="Pfam" id="PF05935">
    <property type="entry name" value="Arylsulfotrans"/>
    <property type="match status" value="1"/>
</dbReference>
<dbReference type="Gene3D" id="2.60.40.3100">
    <property type="entry name" value="Arylsulphate sulphotransferase monomer, N-terminal domain"/>
    <property type="match status" value="1"/>
</dbReference>
<dbReference type="AlphaFoldDB" id="A0A2Z6I9U2"/>
<protein>
    <submittedName>
        <fullName evidence="3">Arylsulfatase</fullName>
    </submittedName>
</protein>
<sequence length="605" mass="67049">MPLMHRTALAVATACAALPLAAFAMGGASGPKTTYETQGHLGEIIVNPYKVAPLTAVIRNGGYVIEKAKVTVLPKAGGVPISYNVSRRMLLTHGGVPVFGLYPDYVNKVRVEYTRLFNGKSETFDDTYDIYASPMYGEAQGLRFQKSAFPRVKPVKVDPKFKDRLYLLNNAADLAGKAAHMVWNNPMGGALEWSFYPQNGIVDTTGEYRWYLFAEPIYDVGNPFWGGDMMGFRQTADGAFTWGYGQRYVKYDLMGREIWNRPLPMNYNDFSHALDPAQNGHFFLRVGSSNLKLPNGKNVRTVRDVIAEVDADGYVVDEFRLFDILDPYRSDVIKALDQGAVCLNIDASKAGKTLSEEDIKALNESDQFGDIAGTGAGRNWAHVNSVDYDPTDDSIIISSRHQSAAIKIGRDKKVKWIMGAPRGWKGEFADKVLKPVDKNGKPIACTDATCEGGFDWTWTQHTAWRIDAKSKPGIVYLSVFDNGDARGMEQPALPEMKYSRAVVYKIDEKAMTVEQIWSYGEEAGHDWFSPVTSLTEYHADKDSIFVYSATAGASFDLATGAFTSAPNPYVMEFNWGETEPAVEMRVESTTGYQAMPVDISIAFEK</sequence>
<name>A0A2Z6I9U2_9BURK</name>
<accession>A0A2Z6I9U2</accession>
<dbReference type="PANTHER" id="PTHR35340">
    <property type="entry name" value="PQQ ENZYME REPEAT PROTEIN-RELATED"/>
    <property type="match status" value="1"/>
</dbReference>
<evidence type="ECO:0000313" key="3">
    <source>
        <dbReference type="EMBL" id="BBF23159.1"/>
    </source>
</evidence>
<dbReference type="KEGG" id="sutt:SUTMEG_10500"/>
<dbReference type="InterPro" id="IPR035391">
    <property type="entry name" value="Arylsulfotran_N"/>
</dbReference>
<dbReference type="EMBL" id="AP018786">
    <property type="protein sequence ID" value="BBF23159.1"/>
    <property type="molecule type" value="Genomic_DNA"/>
</dbReference>
<dbReference type="Pfam" id="PF17425">
    <property type="entry name" value="Arylsulfotran_N"/>
    <property type="match status" value="1"/>
</dbReference>
<proteinExistence type="predicted"/>
<dbReference type="InterPro" id="IPR038477">
    <property type="entry name" value="ASST_N_sf"/>
</dbReference>
<reference evidence="3 4" key="1">
    <citation type="journal article" date="2018" name="Int. J. Syst. Evol. Microbiol.">
        <title>Mesosutterella multiformis gen. nov., sp. nov., a member of the family Sutterellaceae and Sutterella megalosphaeroides sp. nov., isolated from human faeces.</title>
        <authorList>
            <person name="Sakamoto M."/>
            <person name="Ikeyama N."/>
            <person name="Kunihiro T."/>
            <person name="Iino T."/>
            <person name="Yuki M."/>
            <person name="Ohkuma M."/>
        </authorList>
    </citation>
    <scope>NUCLEOTIDE SEQUENCE [LARGE SCALE GENOMIC DNA]</scope>
    <source>
        <strain evidence="3 4">6FBBBH3</strain>
    </source>
</reference>
<dbReference type="InterPro" id="IPR053143">
    <property type="entry name" value="Arylsulfate_ST"/>
</dbReference>
<feature type="domain" description="Arylsulfotransferase N-terminal" evidence="2">
    <location>
        <begin position="44"/>
        <end position="132"/>
    </location>
</feature>
<evidence type="ECO:0000259" key="2">
    <source>
        <dbReference type="Pfam" id="PF17425"/>
    </source>
</evidence>
<dbReference type="OrthoDB" id="304912at2"/>
<feature type="chain" id="PRO_5016244051" evidence="1">
    <location>
        <begin position="25"/>
        <end position="605"/>
    </location>
</feature>
<dbReference type="InterPro" id="IPR010262">
    <property type="entry name" value="Arylsulfotransferase_bact"/>
</dbReference>
<keyword evidence="1" id="KW-0732">Signal</keyword>
<dbReference type="RefSeq" id="WP_120176792.1">
    <property type="nucleotide sequence ID" value="NZ_AP018786.1"/>
</dbReference>